<evidence type="ECO:0000313" key="2">
    <source>
        <dbReference type="EMBL" id="GEJ59332.1"/>
    </source>
</evidence>
<feature type="chain" id="PRO_5029479582" description="Outer membrane protein beta-barrel domain-containing protein" evidence="1">
    <location>
        <begin position="18"/>
        <end position="188"/>
    </location>
</feature>
<evidence type="ECO:0000313" key="3">
    <source>
        <dbReference type="Proteomes" id="UP000503640"/>
    </source>
</evidence>
<feature type="signal peptide" evidence="1">
    <location>
        <begin position="1"/>
        <end position="17"/>
    </location>
</feature>
<accession>A0A7I9VSA2</accession>
<dbReference type="Proteomes" id="UP000503640">
    <property type="component" value="Unassembled WGS sequence"/>
</dbReference>
<dbReference type="EMBL" id="BJTG01000013">
    <property type="protein sequence ID" value="GEJ59332.1"/>
    <property type="molecule type" value="Genomic_DNA"/>
</dbReference>
<name>A0A7I9VSA2_9BACT</name>
<evidence type="ECO:0008006" key="4">
    <source>
        <dbReference type="Google" id="ProtNLM"/>
    </source>
</evidence>
<organism evidence="2 3">
    <name type="scientific">Anaeromyxobacter diazotrophicus</name>
    <dbReference type="NCBI Taxonomy" id="2590199"/>
    <lineage>
        <taxon>Bacteria</taxon>
        <taxon>Pseudomonadati</taxon>
        <taxon>Myxococcota</taxon>
        <taxon>Myxococcia</taxon>
        <taxon>Myxococcales</taxon>
        <taxon>Cystobacterineae</taxon>
        <taxon>Anaeromyxobacteraceae</taxon>
        <taxon>Anaeromyxobacter</taxon>
    </lineage>
</organism>
<dbReference type="RefSeq" id="WP_176068724.1">
    <property type="nucleotide sequence ID" value="NZ_BJTG01000013.1"/>
</dbReference>
<proteinExistence type="predicted"/>
<protein>
    <recommendedName>
        <fullName evidence="4">Outer membrane protein beta-barrel domain-containing protein</fullName>
    </recommendedName>
</protein>
<comment type="caution">
    <text evidence="2">The sequence shown here is derived from an EMBL/GenBank/DDBJ whole genome shotgun (WGS) entry which is preliminary data.</text>
</comment>
<gene>
    <name evidence="2" type="ORF">AMYX_40730</name>
</gene>
<reference evidence="3" key="1">
    <citation type="journal article" date="2020" name="Appl. Environ. Microbiol.">
        <title>Diazotrophic Anaeromyxobacter Isolates from Soils.</title>
        <authorList>
            <person name="Masuda Y."/>
            <person name="Yamanaka H."/>
            <person name="Xu Z.X."/>
            <person name="Shiratori Y."/>
            <person name="Aono T."/>
            <person name="Amachi S."/>
            <person name="Senoo K."/>
            <person name="Itoh H."/>
        </authorList>
    </citation>
    <scope>NUCLEOTIDE SEQUENCE [LARGE SCALE GENOMIC DNA]</scope>
    <source>
        <strain evidence="3">R267</strain>
    </source>
</reference>
<sequence>MRTLALLALLAAAPAFAADRYDPAPPRDAGARQDPFRDTARMPWLGLRLGGVVGLGSSSGGQPGGGGGGAYVLFDARDFLADLNGDIFVGDHVRFFALGLGAYYPFSPGNVTPYLGGGFKVGWTKFGGDGAFGMLPYGALGVLMGREGFVQLRAELTYFLATSRETRPGDPGPGTHANGPMMTLGLGF</sequence>
<keyword evidence="1" id="KW-0732">Signal</keyword>
<evidence type="ECO:0000256" key="1">
    <source>
        <dbReference type="SAM" id="SignalP"/>
    </source>
</evidence>
<keyword evidence="3" id="KW-1185">Reference proteome</keyword>
<dbReference type="AlphaFoldDB" id="A0A7I9VSA2"/>